<feature type="region of interest" description="Disordered" evidence="1">
    <location>
        <begin position="260"/>
        <end position="380"/>
    </location>
</feature>
<feature type="compositionally biased region" description="Polar residues" evidence="1">
    <location>
        <begin position="332"/>
        <end position="353"/>
    </location>
</feature>
<sequence>MADEQEIDVDVSMDSEEQNSSYTVSNAANKKNMQDEQSFDLKNSETGVGKVRNTAKQNIQNPTNQDNISKREMKKILQQISLSESQPFKQSTKGRKKVKKQEEKKTPQSDSSIEHEQNHKPTLKETSNQQPSTSTNSSSAKLNGQVQISVFQQQSQQQLQQQQLQQQQQQLAQVQQQYQTNGSIGGLERIVNAIQIDQQNNLNVVLSNQSENYTMNLPLSTQQNGALLNQQQQQLYYQQYAQKANMVQYSSQQQNNIIVTNDDSDSCSYDNQDDRSNAISNSNMSNINSQQGMNGISQNNMNGPNSNTTNNPLLMGNQAGKRKKTQKKQKEYSMQNLPNPQESGLISNIQVISSEGKMSKQNSSRSNQVSSQNQNIQSNQTPIVASFTPRKQSSQTNQILPQSSLDMSNFQKPAQQELNGNNGKTILITNNSNIIQLQRKNPEEVSLVNQNVQQQQNLEETTNRSIEQQQFQTQNNISAQQAAAAAAQALGIQSIHIKNPAFQIQGLNLQSNQAANNFQNIAHQVPPQQPQHHYHPTVNPSALPQVLNSVHNMINIPSQQIQQIQEPIQNISNINNNNNNNNNNNTNNINNANSINGNTTLNLLTHSTSVQVNSSTYAEQPTINSQTNLQNDPSKTKKKKRSKLNGKAETHIQQQQQAIGQSQQQQQATNQTLQPPQKVPNNMTTLYSKIQDEVITSNQNSNMIGQLQAQTNVGENQQHGLISPVSNSNTFNQNMINNYNSNNGSAVVAKPDNNADQENENEFTLQDMQKLAQQPPILGIQPSQQLIREQSNQKQQIQAKKASRKNEQEYKQKMKKGPLNQSAFEDQTALFLRLSNYQDKQKKEREEEIEKHLEELNESTHSQNGQTAIQQFNTSSLFQQPAQSNSFLGNVFSLQNSTSIKPMLQFKIGSAFKQENEKLEINSQDNDSQTNGNSKTPVVGSNSNQNSLKSRIKKLDNSQILDKTLIIQDKITKKFKNQHFPESFKEAFSSLHSDFSTTYLDPNYFTRVVTFFNRQQEFSKVGEKDETEIIDY</sequence>
<feature type="compositionally biased region" description="Low complexity" evidence="1">
    <location>
        <begin position="126"/>
        <end position="141"/>
    </location>
</feature>
<proteinExistence type="predicted"/>
<feature type="region of interest" description="Disordered" evidence="1">
    <location>
        <begin position="785"/>
        <end position="822"/>
    </location>
</feature>
<reference evidence="3" key="1">
    <citation type="journal article" date="2006" name="PLoS Biol.">
        <title>Macronuclear genome sequence of the ciliate Tetrahymena thermophila, a model eukaryote.</title>
        <authorList>
            <person name="Eisen J.A."/>
            <person name="Coyne R.S."/>
            <person name="Wu M."/>
            <person name="Wu D."/>
            <person name="Thiagarajan M."/>
            <person name="Wortman J.R."/>
            <person name="Badger J.H."/>
            <person name="Ren Q."/>
            <person name="Amedeo P."/>
            <person name="Jones K.M."/>
            <person name="Tallon L.J."/>
            <person name="Delcher A.L."/>
            <person name="Salzberg S.L."/>
            <person name="Silva J.C."/>
            <person name="Haas B.J."/>
            <person name="Majoros W.H."/>
            <person name="Farzad M."/>
            <person name="Carlton J.M."/>
            <person name="Smith R.K. Jr."/>
            <person name="Garg J."/>
            <person name="Pearlman R.E."/>
            <person name="Karrer K.M."/>
            <person name="Sun L."/>
            <person name="Manning G."/>
            <person name="Elde N.C."/>
            <person name="Turkewitz A.P."/>
            <person name="Asai D.J."/>
            <person name="Wilkes D.E."/>
            <person name="Wang Y."/>
            <person name="Cai H."/>
            <person name="Collins K."/>
            <person name="Stewart B.A."/>
            <person name="Lee S.R."/>
            <person name="Wilamowska K."/>
            <person name="Weinberg Z."/>
            <person name="Ruzzo W.L."/>
            <person name="Wloga D."/>
            <person name="Gaertig J."/>
            <person name="Frankel J."/>
            <person name="Tsao C.-C."/>
            <person name="Gorovsky M.A."/>
            <person name="Keeling P.J."/>
            <person name="Waller R.F."/>
            <person name="Patron N.J."/>
            <person name="Cherry J.M."/>
            <person name="Stover N.A."/>
            <person name="Krieger C.J."/>
            <person name="del Toro C."/>
            <person name="Ryder H.F."/>
            <person name="Williamson S.C."/>
            <person name="Barbeau R.A."/>
            <person name="Hamilton E.P."/>
            <person name="Orias E."/>
        </authorList>
    </citation>
    <scope>NUCLEOTIDE SEQUENCE [LARGE SCALE GENOMIC DNA]</scope>
    <source>
        <strain evidence="3">SB210</strain>
    </source>
</reference>
<feature type="compositionally biased region" description="Low complexity" evidence="1">
    <location>
        <begin position="277"/>
        <end position="289"/>
    </location>
</feature>
<dbReference type="KEGG" id="tet:TTHERM_00300460"/>
<dbReference type="EMBL" id="GG662449">
    <property type="protein sequence ID" value="EAS04328.2"/>
    <property type="molecule type" value="Genomic_DNA"/>
</dbReference>
<feature type="compositionally biased region" description="Polar residues" evidence="1">
    <location>
        <begin position="54"/>
        <end position="67"/>
    </location>
</feature>
<feature type="compositionally biased region" description="Low complexity" evidence="1">
    <location>
        <begin position="361"/>
        <end position="380"/>
    </location>
</feature>
<feature type="compositionally biased region" description="Polar residues" evidence="1">
    <location>
        <begin position="785"/>
        <end position="798"/>
    </location>
</feature>
<feature type="region of interest" description="Disordered" evidence="1">
    <location>
        <begin position="613"/>
        <end position="682"/>
    </location>
</feature>
<keyword evidence="3" id="KW-1185">Reference proteome</keyword>
<feature type="region of interest" description="Disordered" evidence="1">
    <location>
        <begin position="1"/>
        <end position="141"/>
    </location>
</feature>
<feature type="compositionally biased region" description="Polar residues" evidence="1">
    <location>
        <begin position="613"/>
        <end position="633"/>
    </location>
</feature>
<dbReference type="GeneID" id="7838383"/>
<gene>
    <name evidence="2" type="ORF">TTHERM_00300460</name>
</gene>
<dbReference type="STRING" id="312017.I7MIE9"/>
<dbReference type="RefSeq" id="XP_001024573.2">
    <property type="nucleotide sequence ID" value="XM_001024573.2"/>
</dbReference>
<feature type="compositionally biased region" description="Polar residues" evidence="1">
    <location>
        <begin position="260"/>
        <end position="270"/>
    </location>
</feature>
<protein>
    <submittedName>
        <fullName evidence="2">Uncharacterized protein</fullName>
    </submittedName>
</protein>
<accession>I7MIE9</accession>
<name>I7MIE9_TETTS</name>
<dbReference type="Proteomes" id="UP000009168">
    <property type="component" value="Unassembled WGS sequence"/>
</dbReference>
<evidence type="ECO:0000313" key="3">
    <source>
        <dbReference type="Proteomes" id="UP000009168"/>
    </source>
</evidence>
<feature type="compositionally biased region" description="Low complexity" evidence="1">
    <location>
        <begin position="299"/>
        <end position="315"/>
    </location>
</feature>
<feature type="compositionally biased region" description="Polar residues" evidence="1">
    <location>
        <begin position="18"/>
        <end position="31"/>
    </location>
</feature>
<evidence type="ECO:0000313" key="2">
    <source>
        <dbReference type="EMBL" id="EAS04328.2"/>
    </source>
</evidence>
<feature type="compositionally biased region" description="Low complexity" evidence="1">
    <location>
        <begin position="652"/>
        <end position="676"/>
    </location>
</feature>
<feature type="compositionally biased region" description="Polar residues" evidence="1">
    <location>
        <begin position="78"/>
        <end position="91"/>
    </location>
</feature>
<feature type="region of interest" description="Disordered" evidence="1">
    <location>
        <begin position="921"/>
        <end position="948"/>
    </location>
</feature>
<evidence type="ECO:0000256" key="1">
    <source>
        <dbReference type="SAM" id="MobiDB-lite"/>
    </source>
</evidence>
<feature type="compositionally biased region" description="Acidic residues" evidence="1">
    <location>
        <begin position="1"/>
        <end position="17"/>
    </location>
</feature>
<dbReference type="AlphaFoldDB" id="I7MIE9"/>
<dbReference type="InParanoid" id="I7MIE9"/>
<organism evidence="2 3">
    <name type="scientific">Tetrahymena thermophila (strain SB210)</name>
    <dbReference type="NCBI Taxonomy" id="312017"/>
    <lineage>
        <taxon>Eukaryota</taxon>
        <taxon>Sar</taxon>
        <taxon>Alveolata</taxon>
        <taxon>Ciliophora</taxon>
        <taxon>Intramacronucleata</taxon>
        <taxon>Oligohymenophorea</taxon>
        <taxon>Hymenostomatida</taxon>
        <taxon>Tetrahymenina</taxon>
        <taxon>Tetrahymenidae</taxon>
        <taxon>Tetrahymena</taxon>
    </lineage>
</organism>
<feature type="compositionally biased region" description="Basic and acidic residues" evidence="1">
    <location>
        <begin position="100"/>
        <end position="123"/>
    </location>
</feature>